<dbReference type="InterPro" id="IPR036059">
    <property type="entry name" value="TldD/PmbA_sf"/>
</dbReference>
<dbReference type="Pfam" id="PF01523">
    <property type="entry name" value="PmbA_TldD_1st"/>
    <property type="match status" value="1"/>
</dbReference>
<evidence type="ECO:0000259" key="4">
    <source>
        <dbReference type="Pfam" id="PF19289"/>
    </source>
</evidence>
<dbReference type="PANTHER" id="PTHR43421">
    <property type="entry name" value="METALLOPROTEASE PMBA"/>
    <property type="match status" value="1"/>
</dbReference>
<dbReference type="EMBL" id="BAABHW010000006">
    <property type="protein sequence ID" value="GAA5080222.1"/>
    <property type="molecule type" value="Genomic_DNA"/>
</dbReference>
<feature type="domain" description="Metalloprotease TldD/E central" evidence="5">
    <location>
        <begin position="120"/>
        <end position="224"/>
    </location>
</feature>
<organism evidence="6 7">
    <name type="scientific">[Roseibacterium] beibuensis</name>
    <dbReference type="NCBI Taxonomy" id="1193142"/>
    <lineage>
        <taxon>Bacteria</taxon>
        <taxon>Pseudomonadati</taxon>
        <taxon>Pseudomonadota</taxon>
        <taxon>Alphaproteobacteria</taxon>
        <taxon>Rhodobacterales</taxon>
        <taxon>Roseobacteraceae</taxon>
        <taxon>Roseicyclus</taxon>
    </lineage>
</organism>
<dbReference type="Proteomes" id="UP001499910">
    <property type="component" value="Unassembled WGS sequence"/>
</dbReference>
<dbReference type="InterPro" id="IPR047657">
    <property type="entry name" value="PmbA"/>
</dbReference>
<evidence type="ECO:0000259" key="5">
    <source>
        <dbReference type="Pfam" id="PF19290"/>
    </source>
</evidence>
<dbReference type="InterPro" id="IPR045569">
    <property type="entry name" value="Metalloprtase-TldD/E_C"/>
</dbReference>
<proteinExistence type="inferred from homology"/>
<dbReference type="InterPro" id="IPR035068">
    <property type="entry name" value="TldD/PmbA_N"/>
</dbReference>
<dbReference type="InterPro" id="IPR002510">
    <property type="entry name" value="Metalloprtase-TldD/E_N"/>
</dbReference>
<protein>
    <submittedName>
        <fullName evidence="6">TldD/PmbA family protein</fullName>
    </submittedName>
</protein>
<evidence type="ECO:0000256" key="1">
    <source>
        <dbReference type="ARBA" id="ARBA00005836"/>
    </source>
</evidence>
<dbReference type="Pfam" id="PF19290">
    <property type="entry name" value="PmbA_TldD_2nd"/>
    <property type="match status" value="1"/>
</dbReference>
<evidence type="ECO:0000313" key="7">
    <source>
        <dbReference type="Proteomes" id="UP001499910"/>
    </source>
</evidence>
<reference evidence="7" key="1">
    <citation type="journal article" date="2019" name="Int. J. Syst. Evol. Microbiol.">
        <title>The Global Catalogue of Microorganisms (GCM) 10K type strain sequencing project: providing services to taxonomists for standard genome sequencing and annotation.</title>
        <authorList>
            <consortium name="The Broad Institute Genomics Platform"/>
            <consortium name="The Broad Institute Genome Sequencing Center for Infectious Disease"/>
            <person name="Wu L."/>
            <person name="Ma J."/>
        </authorList>
    </citation>
    <scope>NUCLEOTIDE SEQUENCE [LARGE SCALE GENOMIC DNA]</scope>
    <source>
        <strain evidence="7">JCM 18015</strain>
    </source>
</reference>
<gene>
    <name evidence="6" type="ORF">GCM10023209_33500</name>
</gene>
<sequence>MTDTSLATLAEAMLDAARKAGAEAADALVVDGTSLSIGVMNGALEQADRAEGIEIGLRVMVGPRQASVSASDTRAETLAEMAERAVTMARLAPEDPTIGLADPEQLSEARDGAGLDMLDPTDDPDPAALEDAALRAEAAALAIEGVSQVQSANAGYSRRRIHLAASNGFSGGYGRSDFGLSCVAITGEGLGMERDYFGDGRNHAADLMTPEEIGRIAGERAVARADARKPKTGAYPVIYDERISSGLIGHLLAATNGSAIVRGASWARDLLGEQVLPAGLDLVEEPHRPRTSGSRPFDAEGLPTKRRAIVENGMLTGWTLDLATGRKLGLPSTGNASRGTGGPPSPSVGNVTLTQGDQSLADMMAEIGTGLLITSLIGSSINATTGDYSRGASGFWIEGGDVAYPVNECTVAGNLRDMLLSIRPANDARTHLSRVVPSLLVEGMTLAGA</sequence>
<dbReference type="Gene3D" id="3.30.2290.10">
    <property type="entry name" value="PmbA/TldD superfamily"/>
    <property type="match status" value="1"/>
</dbReference>
<dbReference type="PANTHER" id="PTHR43421:SF1">
    <property type="entry name" value="METALLOPROTEASE PMBA"/>
    <property type="match status" value="1"/>
</dbReference>
<dbReference type="InterPro" id="IPR045570">
    <property type="entry name" value="Metalloprtase-TldD/E_cen_dom"/>
</dbReference>
<comment type="caution">
    <text evidence="6">The sequence shown here is derived from an EMBL/GenBank/DDBJ whole genome shotgun (WGS) entry which is preliminary data.</text>
</comment>
<evidence type="ECO:0000313" key="6">
    <source>
        <dbReference type="EMBL" id="GAA5080222.1"/>
    </source>
</evidence>
<comment type="similarity">
    <text evidence="1">Belongs to the peptidase U62 family.</text>
</comment>
<feature type="domain" description="Metalloprotease TldD/E C-terminal" evidence="4">
    <location>
        <begin position="232"/>
        <end position="448"/>
    </location>
</feature>
<accession>A0ABP9LPA6</accession>
<evidence type="ECO:0000256" key="2">
    <source>
        <dbReference type="SAM" id="MobiDB-lite"/>
    </source>
</evidence>
<evidence type="ECO:0000259" key="3">
    <source>
        <dbReference type="Pfam" id="PF01523"/>
    </source>
</evidence>
<name>A0ABP9LPA6_9RHOB</name>
<dbReference type="Pfam" id="PF19289">
    <property type="entry name" value="PmbA_TldD_3rd"/>
    <property type="match status" value="1"/>
</dbReference>
<dbReference type="SUPFAM" id="SSF111283">
    <property type="entry name" value="Putative modulator of DNA gyrase, PmbA/TldD"/>
    <property type="match status" value="1"/>
</dbReference>
<feature type="domain" description="Metalloprotease TldD/E N-terminal" evidence="3">
    <location>
        <begin position="25"/>
        <end position="89"/>
    </location>
</feature>
<keyword evidence="7" id="KW-1185">Reference proteome</keyword>
<feature type="region of interest" description="Disordered" evidence="2">
    <location>
        <begin position="329"/>
        <end position="353"/>
    </location>
</feature>
<dbReference type="RefSeq" id="WP_259553307.1">
    <property type="nucleotide sequence ID" value="NZ_BAABHW010000006.1"/>
</dbReference>